<dbReference type="Proteomes" id="UP001345963">
    <property type="component" value="Unassembled WGS sequence"/>
</dbReference>
<evidence type="ECO:0000256" key="2">
    <source>
        <dbReference type="ARBA" id="ARBA00023157"/>
    </source>
</evidence>
<name>A0ABU7BN75_9TELE</name>
<evidence type="ECO:0000256" key="1">
    <source>
        <dbReference type="ARBA" id="ARBA00022729"/>
    </source>
</evidence>
<keyword evidence="1 3" id="KW-0732">Signal</keyword>
<dbReference type="InterPro" id="IPR003599">
    <property type="entry name" value="Ig_sub"/>
</dbReference>
<dbReference type="InterPro" id="IPR050488">
    <property type="entry name" value="Ig_Fc_receptor"/>
</dbReference>
<dbReference type="Gene3D" id="2.60.40.10">
    <property type="entry name" value="Immunoglobulins"/>
    <property type="match status" value="3"/>
</dbReference>
<proteinExistence type="predicted"/>
<protein>
    <recommendedName>
        <fullName evidence="4">Ig-like domain-containing protein</fullName>
    </recommendedName>
</protein>
<sequence length="458" mass="50866">MRMVHTLLSALFLTLFSPYLYCGQVHAKAAQASLRANSREIPAGGSVTMTCCVDVSADWRYYWFKQTSECSNAFTIKNGTSEQNISISEGGIYYCRGGRGDPVFFTENSNTVAIYKRAKITLNGIWSKVFAGERISLTCLISDDGGTEWAYEWRTSSSETTAESTEKWVFNASVSSAGEYWCRGKKKLDLCSSTIWSYPIKMTVMSGKPKAKVSVDLFPLNGKWTLTCSVKPSRPWKYFWYKGEKFSEFLPTHQAAESNEHIHVSQTGLYWCRGGRGDPIYYTEFSESLKVGTQEESISEESSSLITGLACGSLLIKLVLLLMCSFTNVIDLCYIKFIQSVNLNQASAAQQTISQDEIHIYSTLLHGDQAVYESLPHNRNIEIGEAADDDSALASCDQKVQRGLSCVVKAMNKEKCSQTWQFLCCPLSAEERNGSLSAGLHDAHVWAALLLGHISSPL</sequence>
<keyword evidence="6" id="KW-1185">Reference proteome</keyword>
<comment type="caution">
    <text evidence="5">The sequence shown here is derived from an EMBL/GenBank/DDBJ whole genome shotgun (WGS) entry which is preliminary data.</text>
</comment>
<evidence type="ECO:0000256" key="3">
    <source>
        <dbReference type="SAM" id="SignalP"/>
    </source>
</evidence>
<organism evidence="5 6">
    <name type="scientific">Ataeniobius toweri</name>
    <dbReference type="NCBI Taxonomy" id="208326"/>
    <lineage>
        <taxon>Eukaryota</taxon>
        <taxon>Metazoa</taxon>
        <taxon>Chordata</taxon>
        <taxon>Craniata</taxon>
        <taxon>Vertebrata</taxon>
        <taxon>Euteleostomi</taxon>
        <taxon>Actinopterygii</taxon>
        <taxon>Neopterygii</taxon>
        <taxon>Teleostei</taxon>
        <taxon>Neoteleostei</taxon>
        <taxon>Acanthomorphata</taxon>
        <taxon>Ovalentaria</taxon>
        <taxon>Atherinomorphae</taxon>
        <taxon>Cyprinodontiformes</taxon>
        <taxon>Goodeidae</taxon>
        <taxon>Ataeniobius</taxon>
    </lineage>
</organism>
<dbReference type="InterPro" id="IPR013783">
    <property type="entry name" value="Ig-like_fold"/>
</dbReference>
<dbReference type="PROSITE" id="PS50835">
    <property type="entry name" value="IG_LIKE"/>
    <property type="match status" value="2"/>
</dbReference>
<dbReference type="PANTHER" id="PTHR11481">
    <property type="entry name" value="IMMUNOGLOBULIN FC RECEPTOR"/>
    <property type="match status" value="1"/>
</dbReference>
<dbReference type="InterPro" id="IPR007110">
    <property type="entry name" value="Ig-like_dom"/>
</dbReference>
<dbReference type="SUPFAM" id="SSF48726">
    <property type="entry name" value="Immunoglobulin"/>
    <property type="match status" value="2"/>
</dbReference>
<evidence type="ECO:0000259" key="4">
    <source>
        <dbReference type="PROSITE" id="PS50835"/>
    </source>
</evidence>
<keyword evidence="2" id="KW-1015">Disulfide bond</keyword>
<evidence type="ECO:0000313" key="5">
    <source>
        <dbReference type="EMBL" id="MED6251906.1"/>
    </source>
</evidence>
<dbReference type="EMBL" id="JAHUTI010060490">
    <property type="protein sequence ID" value="MED6251906.1"/>
    <property type="molecule type" value="Genomic_DNA"/>
</dbReference>
<evidence type="ECO:0000313" key="6">
    <source>
        <dbReference type="Proteomes" id="UP001345963"/>
    </source>
</evidence>
<feature type="domain" description="Ig-like" evidence="4">
    <location>
        <begin position="132"/>
        <end position="183"/>
    </location>
</feature>
<feature type="domain" description="Ig-like" evidence="4">
    <location>
        <begin position="18"/>
        <end position="96"/>
    </location>
</feature>
<dbReference type="InterPro" id="IPR036179">
    <property type="entry name" value="Ig-like_dom_sf"/>
</dbReference>
<dbReference type="SMART" id="SM00409">
    <property type="entry name" value="IG"/>
    <property type="match status" value="3"/>
</dbReference>
<dbReference type="PANTHER" id="PTHR11481:SF64">
    <property type="entry name" value="FC RECEPTOR-LIKE PROTEIN 4"/>
    <property type="match status" value="1"/>
</dbReference>
<feature type="chain" id="PRO_5047416761" description="Ig-like domain-containing protein" evidence="3">
    <location>
        <begin position="23"/>
        <end position="458"/>
    </location>
</feature>
<reference evidence="5 6" key="1">
    <citation type="submission" date="2021-07" db="EMBL/GenBank/DDBJ databases">
        <authorList>
            <person name="Palmer J.M."/>
        </authorList>
    </citation>
    <scope>NUCLEOTIDE SEQUENCE [LARGE SCALE GENOMIC DNA]</scope>
    <source>
        <strain evidence="5 6">AT_MEX2019</strain>
        <tissue evidence="5">Muscle</tissue>
    </source>
</reference>
<feature type="signal peptide" evidence="3">
    <location>
        <begin position="1"/>
        <end position="22"/>
    </location>
</feature>
<accession>A0ABU7BN75</accession>
<gene>
    <name evidence="5" type="ORF">ATANTOWER_004423</name>
</gene>